<evidence type="ECO:0000259" key="5">
    <source>
        <dbReference type="Pfam" id="PF04542"/>
    </source>
</evidence>
<sequence>MNNVCINQRLNIPFVTRVMLVFCELLLAARTRFYFLLKEDCKVLDHVVTKAEINKQAEHLLNDYGNSVLRMAYSYLHNASDAEDVLQDTIIHFIKDRPMFESTVHEKAWVMRVAINICKNKIRYNKIRTTDELREELIGEEKEDLVFVWEAVKSLPVKYREVTHLYYHEGYSTSQIASLLGKNERTVRSLLHRARGKLKLILKEAYDFEG</sequence>
<dbReference type="SUPFAM" id="SSF88659">
    <property type="entry name" value="Sigma3 and sigma4 domains of RNA polymerase sigma factors"/>
    <property type="match status" value="1"/>
</dbReference>
<proteinExistence type="inferred from homology"/>
<dbReference type="InterPro" id="IPR013324">
    <property type="entry name" value="RNA_pol_sigma_r3/r4-like"/>
</dbReference>
<dbReference type="NCBIfam" id="TIGR02937">
    <property type="entry name" value="sigma70-ECF"/>
    <property type="match status" value="1"/>
</dbReference>
<name>A0A1M7FSE3_9FIRM</name>
<dbReference type="InterPro" id="IPR036388">
    <property type="entry name" value="WH-like_DNA-bd_sf"/>
</dbReference>
<dbReference type="InterPro" id="IPR014284">
    <property type="entry name" value="RNA_pol_sigma-70_dom"/>
</dbReference>
<dbReference type="Gene3D" id="1.10.1740.10">
    <property type="match status" value="1"/>
</dbReference>
<evidence type="ECO:0000313" key="7">
    <source>
        <dbReference type="EMBL" id="SHM06860.1"/>
    </source>
</evidence>
<dbReference type="SUPFAM" id="SSF88946">
    <property type="entry name" value="Sigma2 domain of RNA polymerase sigma factors"/>
    <property type="match status" value="1"/>
</dbReference>
<dbReference type="GO" id="GO:0003677">
    <property type="term" value="F:DNA binding"/>
    <property type="evidence" value="ECO:0007669"/>
    <property type="project" value="InterPro"/>
</dbReference>
<feature type="domain" description="RNA polymerase sigma factor 70 region 4 type 2" evidence="6">
    <location>
        <begin position="149"/>
        <end position="198"/>
    </location>
</feature>
<evidence type="ECO:0000256" key="4">
    <source>
        <dbReference type="ARBA" id="ARBA00023163"/>
    </source>
</evidence>
<evidence type="ECO:0000256" key="1">
    <source>
        <dbReference type="ARBA" id="ARBA00010641"/>
    </source>
</evidence>
<evidence type="ECO:0000256" key="2">
    <source>
        <dbReference type="ARBA" id="ARBA00023015"/>
    </source>
</evidence>
<dbReference type="InterPro" id="IPR039425">
    <property type="entry name" value="RNA_pol_sigma-70-like"/>
</dbReference>
<dbReference type="Pfam" id="PF04542">
    <property type="entry name" value="Sigma70_r2"/>
    <property type="match status" value="1"/>
</dbReference>
<dbReference type="GO" id="GO:0006352">
    <property type="term" value="P:DNA-templated transcription initiation"/>
    <property type="evidence" value="ECO:0007669"/>
    <property type="project" value="InterPro"/>
</dbReference>
<dbReference type="Pfam" id="PF08281">
    <property type="entry name" value="Sigma70_r4_2"/>
    <property type="match status" value="1"/>
</dbReference>
<comment type="similarity">
    <text evidence="1">Belongs to the sigma-70 factor family. ECF subfamily.</text>
</comment>
<evidence type="ECO:0000313" key="8">
    <source>
        <dbReference type="Proteomes" id="UP000184038"/>
    </source>
</evidence>
<keyword evidence="8" id="KW-1185">Reference proteome</keyword>
<gene>
    <name evidence="7" type="ORF">SAMN02746066_00617</name>
</gene>
<dbReference type="RefSeq" id="WP_242952471.1">
    <property type="nucleotide sequence ID" value="NZ_FRCP01000006.1"/>
</dbReference>
<dbReference type="CDD" id="cd06171">
    <property type="entry name" value="Sigma70_r4"/>
    <property type="match status" value="1"/>
</dbReference>
<keyword evidence="4" id="KW-0804">Transcription</keyword>
<dbReference type="PANTHER" id="PTHR43133">
    <property type="entry name" value="RNA POLYMERASE ECF-TYPE SIGMA FACTO"/>
    <property type="match status" value="1"/>
</dbReference>
<dbReference type="InterPro" id="IPR013249">
    <property type="entry name" value="RNA_pol_sigma70_r4_t2"/>
</dbReference>
<dbReference type="Proteomes" id="UP000184038">
    <property type="component" value="Unassembled WGS sequence"/>
</dbReference>
<feature type="domain" description="RNA polymerase sigma-70 region 2" evidence="5">
    <location>
        <begin position="61"/>
        <end position="125"/>
    </location>
</feature>
<evidence type="ECO:0000256" key="3">
    <source>
        <dbReference type="ARBA" id="ARBA00023082"/>
    </source>
</evidence>
<accession>A0A1M7FSE3</accession>
<evidence type="ECO:0000259" key="6">
    <source>
        <dbReference type="Pfam" id="PF08281"/>
    </source>
</evidence>
<protein>
    <submittedName>
        <fullName evidence="7">RNA polymerase sigma-70 factor, ECF subfamily</fullName>
    </submittedName>
</protein>
<dbReference type="PANTHER" id="PTHR43133:SF60">
    <property type="entry name" value="RNA POLYMERASE SIGMA FACTOR SIGV"/>
    <property type="match status" value="1"/>
</dbReference>
<dbReference type="InterPro" id="IPR013325">
    <property type="entry name" value="RNA_pol_sigma_r2"/>
</dbReference>
<dbReference type="InterPro" id="IPR007627">
    <property type="entry name" value="RNA_pol_sigma70_r2"/>
</dbReference>
<keyword evidence="3" id="KW-0731">Sigma factor</keyword>
<dbReference type="EMBL" id="FRCP01000006">
    <property type="protein sequence ID" value="SHM06860.1"/>
    <property type="molecule type" value="Genomic_DNA"/>
</dbReference>
<keyword evidence="2" id="KW-0805">Transcription regulation</keyword>
<reference evidence="7 8" key="1">
    <citation type="submission" date="2016-11" db="EMBL/GenBank/DDBJ databases">
        <authorList>
            <person name="Jaros S."/>
            <person name="Januszkiewicz K."/>
            <person name="Wedrychowicz H."/>
        </authorList>
    </citation>
    <scope>NUCLEOTIDE SEQUENCE [LARGE SCALE GENOMIC DNA]</scope>
    <source>
        <strain evidence="7 8">DSM 15930</strain>
    </source>
</reference>
<dbReference type="AlphaFoldDB" id="A0A1M7FSE3"/>
<dbReference type="Gene3D" id="1.10.10.10">
    <property type="entry name" value="Winged helix-like DNA-binding domain superfamily/Winged helix DNA-binding domain"/>
    <property type="match status" value="1"/>
</dbReference>
<dbReference type="GO" id="GO:0016987">
    <property type="term" value="F:sigma factor activity"/>
    <property type="evidence" value="ECO:0007669"/>
    <property type="project" value="UniProtKB-KW"/>
</dbReference>
<organism evidence="7 8">
    <name type="scientific">Anaerosporobacter mobilis DSM 15930</name>
    <dbReference type="NCBI Taxonomy" id="1120996"/>
    <lineage>
        <taxon>Bacteria</taxon>
        <taxon>Bacillati</taxon>
        <taxon>Bacillota</taxon>
        <taxon>Clostridia</taxon>
        <taxon>Lachnospirales</taxon>
        <taxon>Lachnospiraceae</taxon>
        <taxon>Anaerosporobacter</taxon>
    </lineage>
</organism>
<dbReference type="STRING" id="1120996.SAMN02746066_00617"/>